<keyword evidence="2" id="KW-1185">Reference proteome</keyword>
<name>A0ABS8I7D8_9NOSO</name>
<sequence length="60" mass="6605">MPQRVRAVGDRHGQKAHKINKGTAMLIGVNLSQRASFHSHFTPHAIRLHAGEPQDRTGSP</sequence>
<evidence type="ECO:0000313" key="1">
    <source>
        <dbReference type="EMBL" id="MCC5599698.1"/>
    </source>
</evidence>
<gene>
    <name evidence="1" type="ORF">LC586_10780</name>
</gene>
<protein>
    <recommendedName>
        <fullName evidence="3">Transposase</fullName>
    </recommendedName>
</protein>
<comment type="caution">
    <text evidence="1">The sequence shown here is derived from an EMBL/GenBank/DDBJ whole genome shotgun (WGS) entry which is preliminary data.</text>
</comment>
<proteinExistence type="predicted"/>
<evidence type="ECO:0000313" key="2">
    <source>
        <dbReference type="Proteomes" id="UP001199525"/>
    </source>
</evidence>
<dbReference type="RefSeq" id="WP_229484520.1">
    <property type="nucleotide sequence ID" value="NZ_JAIVFQ010000011.1"/>
</dbReference>
<dbReference type="Proteomes" id="UP001199525">
    <property type="component" value="Unassembled WGS sequence"/>
</dbReference>
<organism evidence="1 2">
    <name type="scientific">Nostoc favosum CHAB5714</name>
    <dbReference type="NCBI Taxonomy" id="2780399"/>
    <lineage>
        <taxon>Bacteria</taxon>
        <taxon>Bacillati</taxon>
        <taxon>Cyanobacteriota</taxon>
        <taxon>Cyanophyceae</taxon>
        <taxon>Nostocales</taxon>
        <taxon>Nostocaceae</taxon>
        <taxon>Nostoc</taxon>
        <taxon>Nostoc favosum</taxon>
    </lineage>
</organism>
<reference evidence="1 2" key="1">
    <citation type="journal article" date="2021" name="Microorganisms">
        <title>Genome Evolution of Filamentous Cyanobacterium Nostoc Species: From Facultative Symbiosis to Free Living.</title>
        <authorList>
            <person name="Huo D."/>
            <person name="Li H."/>
            <person name="Cai F."/>
            <person name="Guo X."/>
            <person name="Qiao Z."/>
            <person name="Wang W."/>
            <person name="Yu G."/>
            <person name="Li R."/>
        </authorList>
    </citation>
    <scope>NUCLEOTIDE SEQUENCE [LARGE SCALE GENOMIC DNA]</scope>
    <source>
        <strain evidence="1 2">CHAB 5714</strain>
    </source>
</reference>
<evidence type="ECO:0008006" key="3">
    <source>
        <dbReference type="Google" id="ProtNLM"/>
    </source>
</evidence>
<accession>A0ABS8I7D8</accession>
<dbReference type="EMBL" id="JAIVFQ010000011">
    <property type="protein sequence ID" value="MCC5599698.1"/>
    <property type="molecule type" value="Genomic_DNA"/>
</dbReference>